<comment type="subcellular location">
    <subcellularLocation>
        <location evidence="1">Endoplasmic reticulum membrane</location>
        <topology evidence="1">Multi-pass membrane protein</topology>
    </subcellularLocation>
</comment>
<feature type="domain" description="GPI ethanolamine phosphate transferase 2 C-terminal" evidence="12">
    <location>
        <begin position="718"/>
        <end position="888"/>
    </location>
</feature>
<dbReference type="GO" id="GO:0006506">
    <property type="term" value="P:GPI anchor biosynthetic process"/>
    <property type="evidence" value="ECO:0007669"/>
    <property type="project" value="UniProtKB-UniPathway"/>
</dbReference>
<feature type="transmembrane region" description="Helical" evidence="11">
    <location>
        <begin position="754"/>
        <end position="772"/>
    </location>
</feature>
<feature type="non-terminal residue" evidence="13">
    <location>
        <position position="1"/>
    </location>
</feature>
<feature type="transmembrane region" description="Helical" evidence="11">
    <location>
        <begin position="45"/>
        <end position="68"/>
    </location>
</feature>
<keyword evidence="9 11" id="KW-0472">Membrane</keyword>
<accession>L7MJ59</accession>
<reference evidence="13" key="1">
    <citation type="submission" date="2012-11" db="EMBL/GenBank/DDBJ databases">
        <authorList>
            <person name="Lucero-Rivera Y.E."/>
            <person name="Tovar-Ramirez D."/>
        </authorList>
    </citation>
    <scope>NUCLEOTIDE SEQUENCE</scope>
    <source>
        <tissue evidence="13">Salivary gland</tissue>
    </source>
</reference>
<dbReference type="InterPro" id="IPR037675">
    <property type="entry name" value="PIG-O_N"/>
</dbReference>
<evidence type="ECO:0000256" key="10">
    <source>
        <dbReference type="ARBA" id="ARBA00023180"/>
    </source>
</evidence>
<evidence type="ECO:0000313" key="13">
    <source>
        <dbReference type="EMBL" id="JAA64005.1"/>
    </source>
</evidence>
<feature type="transmembrane region" description="Helical" evidence="11">
    <location>
        <begin position="714"/>
        <end position="742"/>
    </location>
</feature>
<name>L7MJ59_RHIPC</name>
<dbReference type="Pfam" id="PF19316">
    <property type="entry name" value="PIGO_PIGG"/>
    <property type="match status" value="1"/>
</dbReference>
<keyword evidence="8 11" id="KW-1133">Transmembrane helix</keyword>
<evidence type="ECO:0000256" key="8">
    <source>
        <dbReference type="ARBA" id="ARBA00022989"/>
    </source>
</evidence>
<dbReference type="InterPro" id="IPR002591">
    <property type="entry name" value="Phosphodiest/P_Trfase"/>
</dbReference>
<dbReference type="GO" id="GO:0051377">
    <property type="term" value="F:mannose-ethanolamine phosphotransferase activity"/>
    <property type="evidence" value="ECO:0007669"/>
    <property type="project" value="InterPro"/>
</dbReference>
<keyword evidence="4" id="KW-0337">GPI-anchor biosynthesis</keyword>
<dbReference type="InterPro" id="IPR017850">
    <property type="entry name" value="Alkaline_phosphatase_core_sf"/>
</dbReference>
<evidence type="ECO:0000256" key="7">
    <source>
        <dbReference type="ARBA" id="ARBA00022824"/>
    </source>
</evidence>
<dbReference type="PANTHER" id="PTHR23071">
    <property type="entry name" value="PHOSPHATIDYLINOSITOL GLYCAN"/>
    <property type="match status" value="1"/>
</dbReference>
<keyword evidence="10" id="KW-0325">Glycoprotein</keyword>
<dbReference type="CDD" id="cd16023">
    <property type="entry name" value="GPI_EPT_3"/>
    <property type="match status" value="1"/>
</dbReference>
<keyword evidence="7" id="KW-0256">Endoplasmic reticulum</keyword>
<evidence type="ECO:0000256" key="11">
    <source>
        <dbReference type="SAM" id="Phobius"/>
    </source>
</evidence>
<evidence type="ECO:0000256" key="3">
    <source>
        <dbReference type="ARBA" id="ARBA00008695"/>
    </source>
</evidence>
<evidence type="ECO:0000256" key="4">
    <source>
        <dbReference type="ARBA" id="ARBA00022502"/>
    </source>
</evidence>
<dbReference type="UniPathway" id="UPA00196"/>
<comment type="pathway">
    <text evidence="2">Glycolipid biosynthesis; glycosylphosphatidylinositol-anchor biosynthesis.</text>
</comment>
<evidence type="ECO:0000256" key="5">
    <source>
        <dbReference type="ARBA" id="ARBA00022679"/>
    </source>
</evidence>
<feature type="transmembrane region" description="Helical" evidence="11">
    <location>
        <begin position="835"/>
        <end position="858"/>
    </location>
</feature>
<evidence type="ECO:0000259" key="12">
    <source>
        <dbReference type="Pfam" id="PF19316"/>
    </source>
</evidence>
<dbReference type="Gene3D" id="3.40.720.10">
    <property type="entry name" value="Alkaline Phosphatase, subunit A"/>
    <property type="match status" value="1"/>
</dbReference>
<proteinExistence type="evidence at transcript level"/>
<evidence type="ECO:0000256" key="2">
    <source>
        <dbReference type="ARBA" id="ARBA00004687"/>
    </source>
</evidence>
<sequence>TVQCRTLAEIVRRSSCCDRSTFSCPSLYWCPLASRSLFVAKMYRSVLVTVALGIAICGVCLFCCGFLLQRQAIEEQSECSDIAVFYRSTSKSTAALPSPRCWYPAKFKKVVILLIDALKLEFAQYGPPWDENEHYRNKMPIFSELSASTGAERTVLLKFVADAPTTTVQRLKALMTGGLPTFIDAGTNFYQTEVREDNLINQMFKMGKKVVFMGDDAWVNLFPGKFARAYAYPSFVVKDLHTVDNAVLEHLYPELDNPDRWDVLVAHFLGVDHCGHWLGRNHPAMAAKLTQLDQVIRSVVSKITEDTLLLVMSDHGMTIDGDHGGETEDEVEAVLFLHAKKPFLSPLNNESYVTEISHPPSIAQVDLVPTLAMLFDVPIPYSNLGSLMLKAFPGIDGDHAEPGQLLPLWLNVQQVARYLGKVPNTPLHPELRMQKLQQLWDQCLHGQGSVEAARNFINASVAFLQDARHAAHEAWATFDIPRMYTGLAMAVLGSLLLLCCCCYQRGEGNASDILKSPTSVCAVCWLLMPFSNSFAVAEHKVSLYLFQTLLAASIFSKGPVTLSASRSRALILCLVSILTATRLSALFWRCREEHLGQPCEESLLQKNPSEPQSWGLERVLAASGCAILLTWCAWPPRSSTGLAGALARVGLMVATGALLAHWFVQLKPPATIQNVLGSHQELLPNTAMLVSIALALLGWAVPRSPMGNLSLLPASALLFLLTLAGESYAVPLCMMVAALWGLSHLWSSLPPTDMWGPLLCWLLIGQLGFFSTGHQTSFSTIHWKAAFVGAPIDQPPMTTGAVKVLLNTFAGPLVAGASLPLMQGMSSTKKEIMPFVAYCTLLLLQVCSTMASCLLLRRHLMVWAIFAPRLVFQVLSAFVSIVAVFIGWVSSQRRVSRAEVFHID</sequence>
<feature type="transmembrane region" description="Helical" evidence="11">
    <location>
        <begin position="870"/>
        <end position="889"/>
    </location>
</feature>
<dbReference type="Pfam" id="PF01663">
    <property type="entry name" value="Phosphodiest"/>
    <property type="match status" value="1"/>
</dbReference>
<protein>
    <submittedName>
        <fullName evidence="13">Putative glycosylphosphatidylinositol anchor synthesis protein</fullName>
    </submittedName>
</protein>
<keyword evidence="6 11" id="KW-0812">Transmembrane</keyword>
<dbReference type="GO" id="GO:0005789">
    <property type="term" value="C:endoplasmic reticulum membrane"/>
    <property type="evidence" value="ECO:0007669"/>
    <property type="project" value="UniProtKB-SubCell"/>
</dbReference>
<organism evidence="13">
    <name type="scientific">Rhipicephalus pulchellus</name>
    <name type="common">Yellow backed tick</name>
    <name type="synonym">Dermacentor pulchellus</name>
    <dbReference type="NCBI Taxonomy" id="72859"/>
    <lineage>
        <taxon>Eukaryota</taxon>
        <taxon>Metazoa</taxon>
        <taxon>Ecdysozoa</taxon>
        <taxon>Arthropoda</taxon>
        <taxon>Chelicerata</taxon>
        <taxon>Arachnida</taxon>
        <taxon>Acari</taxon>
        <taxon>Parasitiformes</taxon>
        <taxon>Ixodida</taxon>
        <taxon>Ixodoidea</taxon>
        <taxon>Ixodidae</taxon>
        <taxon>Rhipicephalinae</taxon>
        <taxon>Rhipicephalus</taxon>
        <taxon>Rhipicephalus</taxon>
    </lineage>
</organism>
<dbReference type="PANTHER" id="PTHR23071:SF1">
    <property type="entry name" value="GPI ETHANOLAMINE PHOSPHATE TRANSFERASE 3"/>
    <property type="match status" value="1"/>
</dbReference>
<dbReference type="AlphaFoldDB" id="L7MJ59"/>
<keyword evidence="5" id="KW-0808">Transferase</keyword>
<evidence type="ECO:0000256" key="1">
    <source>
        <dbReference type="ARBA" id="ARBA00004477"/>
    </source>
</evidence>
<dbReference type="InterPro" id="IPR039524">
    <property type="entry name" value="PIGO/GPI13"/>
</dbReference>
<evidence type="ECO:0000256" key="6">
    <source>
        <dbReference type="ARBA" id="ARBA00022692"/>
    </source>
</evidence>
<evidence type="ECO:0000256" key="9">
    <source>
        <dbReference type="ARBA" id="ARBA00023136"/>
    </source>
</evidence>
<reference evidence="13" key="2">
    <citation type="journal article" date="2015" name="J. Proteomics">
        <title>Sexual differences in the sialomes of the zebra tick, Rhipicephalus pulchellus.</title>
        <authorList>
            <person name="Tan A.W."/>
            <person name="Francischetti I.M."/>
            <person name="Slovak M."/>
            <person name="Kini R.M."/>
            <person name="Ribeiro J.M."/>
        </authorList>
    </citation>
    <scope>NUCLEOTIDE SEQUENCE</scope>
    <source>
        <tissue evidence="13">Salivary gland</tissue>
    </source>
</reference>
<comment type="similarity">
    <text evidence="3">Belongs to the PIGG/PIGN/PIGO family. PIGO subfamily.</text>
</comment>
<dbReference type="InterPro" id="IPR045687">
    <property type="entry name" value="PIGG/GPI7_C"/>
</dbReference>
<feature type="transmembrane region" description="Helical" evidence="11">
    <location>
        <begin position="684"/>
        <end position="702"/>
    </location>
</feature>
<dbReference type="SUPFAM" id="SSF53649">
    <property type="entry name" value="Alkaline phosphatase-like"/>
    <property type="match status" value="1"/>
</dbReference>
<dbReference type="EMBL" id="GACK01001029">
    <property type="protein sequence ID" value="JAA64005.1"/>
    <property type="molecule type" value="mRNA"/>
</dbReference>